<evidence type="ECO:0000259" key="7">
    <source>
        <dbReference type="SMART" id="SM00563"/>
    </source>
</evidence>
<dbReference type="InterPro" id="IPR045520">
    <property type="entry name" value="GPAT/DHAPAT_C"/>
</dbReference>
<reference evidence="8 9" key="1">
    <citation type="submission" date="2019-03" db="EMBL/GenBank/DDBJ databases">
        <title>Draft genome sequences of novel Actinobacteria.</title>
        <authorList>
            <person name="Sahin N."/>
            <person name="Ay H."/>
            <person name="Saygin H."/>
        </authorList>
    </citation>
    <scope>NUCLEOTIDE SEQUENCE [LARGE SCALE GENOMIC DNA]</scope>
    <source>
        <strain evidence="8 9">H3C3</strain>
    </source>
</reference>
<organism evidence="8 9">
    <name type="scientific">Actinomadura rubrisoli</name>
    <dbReference type="NCBI Taxonomy" id="2530368"/>
    <lineage>
        <taxon>Bacteria</taxon>
        <taxon>Bacillati</taxon>
        <taxon>Actinomycetota</taxon>
        <taxon>Actinomycetes</taxon>
        <taxon>Streptosporangiales</taxon>
        <taxon>Thermomonosporaceae</taxon>
        <taxon>Actinomadura</taxon>
    </lineage>
</organism>
<dbReference type="CDD" id="cd07993">
    <property type="entry name" value="LPLAT_DHAPAT-like"/>
    <property type="match status" value="1"/>
</dbReference>
<dbReference type="Proteomes" id="UP000294513">
    <property type="component" value="Unassembled WGS sequence"/>
</dbReference>
<keyword evidence="5" id="KW-0012">Acyltransferase</keyword>
<keyword evidence="9" id="KW-1185">Reference proteome</keyword>
<dbReference type="Pfam" id="PF01553">
    <property type="entry name" value="Acyltransferase"/>
    <property type="match status" value="1"/>
</dbReference>
<evidence type="ECO:0000313" key="8">
    <source>
        <dbReference type="EMBL" id="TDD98143.1"/>
    </source>
</evidence>
<dbReference type="PANTHER" id="PTHR12563">
    <property type="entry name" value="GLYCEROL-3-PHOSPHATE ACYLTRANSFERASE"/>
    <property type="match status" value="1"/>
</dbReference>
<evidence type="ECO:0000256" key="5">
    <source>
        <dbReference type="ARBA" id="ARBA00023315"/>
    </source>
</evidence>
<dbReference type="InterPro" id="IPR002123">
    <property type="entry name" value="Plipid/glycerol_acylTrfase"/>
</dbReference>
<gene>
    <name evidence="8" type="ORF">E1298_00300</name>
</gene>
<dbReference type="SUPFAM" id="SSF69593">
    <property type="entry name" value="Glycerol-3-phosphate (1)-acyltransferase"/>
    <property type="match status" value="1"/>
</dbReference>
<dbReference type="PANTHER" id="PTHR12563:SF17">
    <property type="entry name" value="DIHYDROXYACETONE PHOSPHATE ACYLTRANSFERASE"/>
    <property type="match status" value="1"/>
</dbReference>
<evidence type="ECO:0000256" key="3">
    <source>
        <dbReference type="ARBA" id="ARBA00022679"/>
    </source>
</evidence>
<protein>
    <recommendedName>
        <fullName evidence="7">Phospholipid/glycerol acyltransferase domain-containing protein</fullName>
    </recommendedName>
</protein>
<feature type="domain" description="Phospholipid/glycerol acyltransferase" evidence="7">
    <location>
        <begin position="93"/>
        <end position="220"/>
    </location>
</feature>
<name>A0A4R5CIK1_9ACTN</name>
<dbReference type="SMART" id="SM00563">
    <property type="entry name" value="PlsC"/>
    <property type="match status" value="1"/>
</dbReference>
<dbReference type="GO" id="GO:0006629">
    <property type="term" value="P:lipid metabolic process"/>
    <property type="evidence" value="ECO:0007669"/>
    <property type="project" value="InterPro"/>
</dbReference>
<feature type="region of interest" description="Disordered" evidence="6">
    <location>
        <begin position="272"/>
        <end position="292"/>
    </location>
</feature>
<comment type="similarity">
    <text evidence="2">Belongs to the GPAT/DAPAT family.</text>
</comment>
<dbReference type="GO" id="GO:0008374">
    <property type="term" value="F:O-acyltransferase activity"/>
    <property type="evidence" value="ECO:0007669"/>
    <property type="project" value="InterPro"/>
</dbReference>
<dbReference type="Pfam" id="PF19277">
    <property type="entry name" value="GPAT_C"/>
    <property type="match status" value="1"/>
</dbReference>
<dbReference type="EMBL" id="SMKU01000001">
    <property type="protein sequence ID" value="TDD98143.1"/>
    <property type="molecule type" value="Genomic_DNA"/>
</dbReference>
<sequence>MNHYRDRHETVALLEDPDNRRRINDLAARMHLPPPTVEKRICTRLDGLVTDQRTWARRLLTPLERLVYAAPVPAVITKRELSALREINGGESLIFLPAHRSYADSHLLSRALRKLELPATFRFAGDNLSFWPFSWLARHCGVIFIRRSFGSDRLYRFAVRAYLARLLERGVHLEWYVEGGRSRTGRLRTPRIGLVCELLKALDETGRGDVHIVPVSITYDLLPEAAWLVAEDGGAGKPAENLRSLVRYLRTNRRVGRTAYLGFGTPFPIQRADARPGAGKDARPGDRSHRKTARAVAERLTEQLHVATPVTAESLIALVLAAGEGRPHGVPAIARALVPLLGFMERRGIPAIGTDRLKGGPRLRKSLDRMVRAGIVSSVRRGGEPCYQIGRHQRHLASYYLQSGGHWFVPRAVAELSLMMAAGALPQPEDRVLAAARRLHGLLGHAFVLPPWPRFADQVWRETAELTAATQGDAEHALAEQPFLLAHRLLGAAVEATHTVAVRLTMLPTDRPAEREGLLRIDADASHTAQWPESVSKELLRAAAAAATAEGLLAAGAHQTDARRRFEEEVAGLLGRLRRIAAHDAASSPSLPKENP</sequence>
<keyword evidence="4" id="KW-0472">Membrane</keyword>
<dbReference type="InterPro" id="IPR022284">
    <property type="entry name" value="GPAT/DHAPAT"/>
</dbReference>
<evidence type="ECO:0000256" key="6">
    <source>
        <dbReference type="SAM" id="MobiDB-lite"/>
    </source>
</evidence>
<dbReference type="OrthoDB" id="335193at2"/>
<dbReference type="GO" id="GO:0012505">
    <property type="term" value="C:endomembrane system"/>
    <property type="evidence" value="ECO:0007669"/>
    <property type="project" value="UniProtKB-SubCell"/>
</dbReference>
<dbReference type="RefSeq" id="WP_131888664.1">
    <property type="nucleotide sequence ID" value="NZ_SMKU01000001.1"/>
</dbReference>
<accession>A0A4R5CIK1</accession>
<proteinExistence type="inferred from homology"/>
<comment type="subcellular location">
    <subcellularLocation>
        <location evidence="1">Endomembrane system</location>
        <topology evidence="1">Peripheral membrane protein</topology>
    </subcellularLocation>
</comment>
<dbReference type="AlphaFoldDB" id="A0A4R5CIK1"/>
<keyword evidence="3" id="KW-0808">Transferase</keyword>
<comment type="caution">
    <text evidence="8">The sequence shown here is derived from an EMBL/GenBank/DDBJ whole genome shotgun (WGS) entry which is preliminary data.</text>
</comment>
<evidence type="ECO:0000313" key="9">
    <source>
        <dbReference type="Proteomes" id="UP000294513"/>
    </source>
</evidence>
<dbReference type="InterPro" id="IPR041728">
    <property type="entry name" value="GPAT/DHAPAT_LPLAT"/>
</dbReference>
<evidence type="ECO:0000256" key="2">
    <source>
        <dbReference type="ARBA" id="ARBA00007937"/>
    </source>
</evidence>
<feature type="compositionally biased region" description="Basic and acidic residues" evidence="6">
    <location>
        <begin position="272"/>
        <end position="287"/>
    </location>
</feature>
<evidence type="ECO:0000256" key="1">
    <source>
        <dbReference type="ARBA" id="ARBA00004184"/>
    </source>
</evidence>
<evidence type="ECO:0000256" key="4">
    <source>
        <dbReference type="ARBA" id="ARBA00023136"/>
    </source>
</evidence>
<dbReference type="GO" id="GO:0005886">
    <property type="term" value="C:plasma membrane"/>
    <property type="evidence" value="ECO:0007669"/>
    <property type="project" value="TreeGrafter"/>
</dbReference>